<dbReference type="RefSeq" id="WP_054728121.1">
    <property type="nucleotide sequence ID" value="NZ_CP009429.1"/>
</dbReference>
<dbReference type="AlphaFoldDB" id="A0AAC8YZ42"/>
<reference evidence="2 3" key="2">
    <citation type="journal article" date="2016" name="Genome Announc.">
        <title>Complete Genome Sequence of Sphingopyxis macrogoltabida Strain 203N (NBRC 111659), a Polyethylene Glycol Degrader.</title>
        <authorList>
            <person name="Ohtsubo Y."/>
            <person name="Nonoyama S."/>
            <person name="Nagata Y."/>
            <person name="Numata M."/>
            <person name="Tsuchikane K."/>
            <person name="Hosoyama A."/>
            <person name="Yamazoe A."/>
            <person name="Tsuda M."/>
            <person name="Fujita N."/>
            <person name="Kawai F."/>
        </authorList>
    </citation>
    <scope>NUCLEOTIDE SEQUENCE [LARGE SCALE GENOMIC DNA]</scope>
    <source>
        <strain evidence="2 3">203N</strain>
    </source>
</reference>
<proteinExistence type="predicted"/>
<feature type="domain" description="ER-bound oxygenase mpaB/mpaB'/Rubber oxygenase catalytic" evidence="1">
    <location>
        <begin position="29"/>
        <end position="255"/>
    </location>
</feature>
<dbReference type="PANTHER" id="PTHR36151">
    <property type="entry name" value="BLR2777 PROTEIN"/>
    <property type="match status" value="1"/>
</dbReference>
<dbReference type="KEGG" id="smaz:LH19_12060"/>
<organism evidence="2 3">
    <name type="scientific">Sphingopyxis macrogoltabida</name>
    <name type="common">Sphingomonas macrogoltabidus</name>
    <dbReference type="NCBI Taxonomy" id="33050"/>
    <lineage>
        <taxon>Bacteria</taxon>
        <taxon>Pseudomonadati</taxon>
        <taxon>Pseudomonadota</taxon>
        <taxon>Alphaproteobacteria</taxon>
        <taxon>Sphingomonadales</taxon>
        <taxon>Sphingomonadaceae</taxon>
        <taxon>Sphingopyxis</taxon>
    </lineage>
</organism>
<evidence type="ECO:0000259" key="1">
    <source>
        <dbReference type="Pfam" id="PF09995"/>
    </source>
</evidence>
<sequence length="309" mass="33971">MQDNYLGTIIDFASPAGEPALLAPDSVQWRVYKNPIALGVGGIAAVLLEFAEPRIRSGVWDHSTYKADPIGRSRRTGLVAMLACYGPASVAKDVIGKVNRMHGKVKGETPAGEKYRALDPVLLDWVAATASYGFLMAYDRFVHRLADADKDRFMRDSEVIGREFGARHTPASVDGFMAMMADLEPRFEPHPILFEFLDIIQSGRAAPGVPRFLHRAIARASVSLLPAHIRRKLELGPQYDLTRLDLMLLRAAGRLADRRVDRASPPCRASVRLGLPHDFLFRSQAAQKEILALRGKRPAAVGTLGSILP</sequence>
<reference evidence="3" key="1">
    <citation type="submission" date="2015-11" db="EMBL/GenBank/DDBJ databases">
        <title>Complete genome sequence of a polyethylene-glycol degrader Sphingopyxis macrogoltabida 203N (NBRC 111659).</title>
        <authorList>
            <person name="Yoshiyuki O."/>
            <person name="Shouta N."/>
            <person name="Nagata Y."/>
            <person name="Numata M."/>
            <person name="Tsuchikane K."/>
            <person name="Hosoyama A."/>
            <person name="Yamazoe A."/>
            <person name="Tsuda M."/>
            <person name="Fujita N."/>
            <person name="Kawai F."/>
        </authorList>
    </citation>
    <scope>NUCLEOTIDE SEQUENCE [LARGE SCALE GENOMIC DNA]</scope>
    <source>
        <strain evidence="3">203N</strain>
    </source>
</reference>
<dbReference type="InterPro" id="IPR018713">
    <property type="entry name" value="MPAB/Lcp_cat_dom"/>
</dbReference>
<keyword evidence="3" id="KW-1185">Reference proteome</keyword>
<name>A0AAC8YZ42_SPHMC</name>
<dbReference type="PANTHER" id="PTHR36151:SF3">
    <property type="entry name" value="ER-BOUND OXYGENASE MPAB_MPAB'_RUBBER OXYGENASE CATALYTIC DOMAIN-CONTAINING PROTEIN"/>
    <property type="match status" value="1"/>
</dbReference>
<dbReference type="Proteomes" id="UP000076088">
    <property type="component" value="Chromosome"/>
</dbReference>
<accession>A0AAC8YZ42</accession>
<evidence type="ECO:0000313" key="2">
    <source>
        <dbReference type="EMBL" id="AMU88950.1"/>
    </source>
</evidence>
<dbReference type="Pfam" id="PF09995">
    <property type="entry name" value="MPAB_Lcp_cat"/>
    <property type="match status" value="1"/>
</dbReference>
<keyword evidence="2" id="KW-0418">Kinase</keyword>
<keyword evidence="2" id="KW-0808">Transferase</keyword>
<evidence type="ECO:0000313" key="3">
    <source>
        <dbReference type="Proteomes" id="UP000076088"/>
    </source>
</evidence>
<protein>
    <submittedName>
        <fullName evidence="2">Histidine kinase</fullName>
    </submittedName>
</protein>
<gene>
    <name evidence="2" type="ORF">ATM17_07825</name>
</gene>
<dbReference type="EMBL" id="CP013344">
    <property type="protein sequence ID" value="AMU88950.1"/>
    <property type="molecule type" value="Genomic_DNA"/>
</dbReference>
<dbReference type="GO" id="GO:0016301">
    <property type="term" value="F:kinase activity"/>
    <property type="evidence" value="ECO:0007669"/>
    <property type="project" value="UniProtKB-KW"/>
</dbReference>
<dbReference type="GO" id="GO:0016491">
    <property type="term" value="F:oxidoreductase activity"/>
    <property type="evidence" value="ECO:0007669"/>
    <property type="project" value="InterPro"/>
</dbReference>